<reference evidence="1" key="2">
    <citation type="journal article" date="2014" name="Genomics">
        <title>Prevalence and mapping of a plasmid encoding a type IV secretion system in Acinetobacter baumannii.</title>
        <authorList>
            <person name="Liu C.C."/>
            <person name="Kuo H.Y."/>
            <person name="Tang C.Y."/>
            <person name="Chang K.C."/>
            <person name="Liou M.L."/>
        </authorList>
    </citation>
    <scope>NUCLEOTIDE SEQUENCE</scope>
    <source>
        <strain evidence="1">TYTH-1</strain>
        <plasmid evidence="1">pAB_CC</plasmid>
    </source>
</reference>
<keyword evidence="1" id="KW-0614">Plasmid</keyword>
<sequence>MVINMKDNNLKDLFQFLLNHKKLIQSGITVSQGSYSITDLNEGVCVLVERNVPFKEYLSFLEIMDKWPEKNNDQGYTVRIEGEDPSEIYLDYYENNKNMYGNCSYGKKRWDLILFVYQELLEAKEVSYLEA</sequence>
<gene>
    <name evidence="1" type="ORF">M3Q_pABCC22</name>
</gene>
<dbReference type="AlphaFoldDB" id="A0A076G2Q1"/>
<accession>A0A076G2Q1</accession>
<protein>
    <submittedName>
        <fullName evidence="1">Uncharacterized protein</fullName>
    </submittedName>
</protein>
<dbReference type="EMBL" id="KF889012">
    <property type="protein sequence ID" value="AII26425.1"/>
    <property type="molecule type" value="Genomic_DNA"/>
</dbReference>
<proteinExistence type="predicted"/>
<evidence type="ECO:0000313" key="1">
    <source>
        <dbReference type="EMBL" id="AII26425.1"/>
    </source>
</evidence>
<name>A0A076G2Q1_ACIBA</name>
<organism evidence="1">
    <name type="scientific">Acinetobacter baumannii TYTH-1</name>
    <dbReference type="NCBI Taxonomy" id="1100841"/>
    <lineage>
        <taxon>Bacteria</taxon>
        <taxon>Pseudomonadati</taxon>
        <taxon>Pseudomonadota</taxon>
        <taxon>Gammaproteobacteria</taxon>
        <taxon>Moraxellales</taxon>
        <taxon>Moraxellaceae</taxon>
        <taxon>Acinetobacter</taxon>
        <taxon>Acinetobacter calcoaceticus/baumannii complex</taxon>
    </lineage>
</organism>
<reference evidence="1" key="1">
    <citation type="submission" date="2013-11" db="EMBL/GenBank/DDBJ databases">
        <authorList>
            <person name="Liu C.-C."/>
            <person name="Tang C.Y."/>
            <person name="Kuo H.-Y."/>
            <person name="Chang K.-C."/>
            <person name="Liou M.-L."/>
        </authorList>
    </citation>
    <scope>NUCLEOTIDE SEQUENCE</scope>
    <source>
        <strain evidence="1">TYTH-1</strain>
        <plasmid evidence="1">pAB_CC</plasmid>
    </source>
</reference>
<geneLocation type="plasmid" evidence="1">
    <name>pAB_CC</name>
</geneLocation>